<comment type="caution">
    <text evidence="1">The sequence shown here is derived from an EMBL/GenBank/DDBJ whole genome shotgun (WGS) entry which is preliminary data.</text>
</comment>
<dbReference type="Pfam" id="PF07661">
    <property type="entry name" value="MORN_2"/>
    <property type="match status" value="4"/>
</dbReference>
<keyword evidence="2" id="KW-1185">Reference proteome</keyword>
<dbReference type="RefSeq" id="WP_290270869.1">
    <property type="nucleotide sequence ID" value="NZ_JAUFQP010000010.1"/>
</dbReference>
<dbReference type="Proteomes" id="UP001589590">
    <property type="component" value="Unassembled WGS sequence"/>
</dbReference>
<organism evidence="1 2">
    <name type="scientific">Algibacter miyuki</name>
    <dbReference type="NCBI Taxonomy" id="1306933"/>
    <lineage>
        <taxon>Bacteria</taxon>
        <taxon>Pseudomonadati</taxon>
        <taxon>Bacteroidota</taxon>
        <taxon>Flavobacteriia</taxon>
        <taxon>Flavobacteriales</taxon>
        <taxon>Flavobacteriaceae</taxon>
        <taxon>Algibacter</taxon>
    </lineage>
</organism>
<proteinExistence type="predicted"/>
<sequence>MKNKLFILFLILFCSCKDNPNDSRYKNSDYVFYEENGKKGYWQKISKDSDFKYKKGILKYYYDNGNRFGEIEILDSLPNRIEKLFDKETDTLIKTVWKKNNEEYERIYENGYYKHFYSNKGEIVIEEGLVEDNLEQGLWKRYWNTDGNIKQTINLKDGKNHGERVNYRRNGNRKDLSNWDMDKQIGQAIFYYENGKIEEENHTKDGEFHGSMIKYFKNTNVESERQYWKGELIDTCKTYYESGQLKLLQFFDLDTISMKKSGSQINYYPSGKIEAEITYNDNIANLKRYYESGELEELSTKINGKHDGKVIAYHENGNKKIVGIASKGYYNGEFQFFNKSGKLEKTVNYDLGEPLDSIMH</sequence>
<evidence type="ECO:0000313" key="1">
    <source>
        <dbReference type="EMBL" id="MFB9106693.1"/>
    </source>
</evidence>
<evidence type="ECO:0000313" key="2">
    <source>
        <dbReference type="Proteomes" id="UP001589590"/>
    </source>
</evidence>
<protein>
    <submittedName>
        <fullName evidence="1">Toxin-antitoxin system YwqK family antitoxin</fullName>
    </submittedName>
</protein>
<reference evidence="1 2" key="1">
    <citation type="submission" date="2024-09" db="EMBL/GenBank/DDBJ databases">
        <authorList>
            <person name="Sun Q."/>
            <person name="Mori K."/>
        </authorList>
    </citation>
    <scope>NUCLEOTIDE SEQUENCE [LARGE SCALE GENOMIC DNA]</scope>
    <source>
        <strain evidence="1 2">CECT 8300</strain>
    </source>
</reference>
<accession>A0ABV5H4J0</accession>
<dbReference type="InterPro" id="IPR011652">
    <property type="entry name" value="MORN_2"/>
</dbReference>
<dbReference type="SUPFAM" id="SSF82185">
    <property type="entry name" value="Histone H3 K4-specific methyltransferase SET7/9 N-terminal domain"/>
    <property type="match status" value="2"/>
</dbReference>
<dbReference type="EMBL" id="JBHMFA010000029">
    <property type="protein sequence ID" value="MFB9106693.1"/>
    <property type="molecule type" value="Genomic_DNA"/>
</dbReference>
<dbReference type="Gene3D" id="3.90.930.1">
    <property type="match status" value="2"/>
</dbReference>
<dbReference type="PROSITE" id="PS51257">
    <property type="entry name" value="PROKAR_LIPOPROTEIN"/>
    <property type="match status" value="1"/>
</dbReference>
<name>A0ABV5H4J0_9FLAO</name>
<gene>
    <name evidence="1" type="ORF">ACFFU1_17425</name>
</gene>